<keyword evidence="4" id="KW-1185">Reference proteome</keyword>
<proteinExistence type="predicted"/>
<evidence type="ECO:0000313" key="4">
    <source>
        <dbReference type="Proteomes" id="UP001597326"/>
    </source>
</evidence>
<evidence type="ECO:0000256" key="1">
    <source>
        <dbReference type="SAM" id="MobiDB-lite"/>
    </source>
</evidence>
<feature type="transmembrane region" description="Helical" evidence="2">
    <location>
        <begin position="62"/>
        <end position="83"/>
    </location>
</feature>
<protein>
    <submittedName>
        <fullName evidence="3">Uncharacterized protein</fullName>
    </submittedName>
</protein>
<dbReference type="Proteomes" id="UP001597326">
    <property type="component" value="Unassembled WGS sequence"/>
</dbReference>
<accession>A0ABW4RT28</accession>
<dbReference type="RefSeq" id="WP_343872427.1">
    <property type="nucleotide sequence ID" value="NZ_BAAAIX010000007.1"/>
</dbReference>
<reference evidence="4" key="1">
    <citation type="journal article" date="2019" name="Int. J. Syst. Evol. Microbiol.">
        <title>The Global Catalogue of Microorganisms (GCM) 10K type strain sequencing project: providing services to taxonomists for standard genome sequencing and annotation.</title>
        <authorList>
            <consortium name="The Broad Institute Genomics Platform"/>
            <consortium name="The Broad Institute Genome Sequencing Center for Infectious Disease"/>
            <person name="Wu L."/>
            <person name="Ma J."/>
        </authorList>
    </citation>
    <scope>NUCLEOTIDE SEQUENCE [LARGE SCALE GENOMIC DNA]</scope>
    <source>
        <strain evidence="4">CAIM 431</strain>
    </source>
</reference>
<evidence type="ECO:0000313" key="3">
    <source>
        <dbReference type="EMBL" id="MFD1889401.1"/>
    </source>
</evidence>
<dbReference type="EMBL" id="JBHUFZ010000008">
    <property type="protein sequence ID" value="MFD1889401.1"/>
    <property type="molecule type" value="Genomic_DNA"/>
</dbReference>
<sequence>MTRRTISRPDPGAAGPRRDPRGIVIPALLFLLGLGVLLVGLGRDCISLGGPGGPEPVCQTTVEPGAVIFTVICWMTALLVWLAGRRA</sequence>
<keyword evidence="2" id="KW-0472">Membrane</keyword>
<evidence type="ECO:0000256" key="2">
    <source>
        <dbReference type="SAM" id="Phobius"/>
    </source>
</evidence>
<feature type="transmembrane region" description="Helical" evidence="2">
    <location>
        <begin position="21"/>
        <end position="42"/>
    </location>
</feature>
<feature type="region of interest" description="Disordered" evidence="1">
    <location>
        <begin position="1"/>
        <end position="20"/>
    </location>
</feature>
<keyword evidence="2" id="KW-1133">Transmembrane helix</keyword>
<organism evidence="3 4">
    <name type="scientific">Luteococcus peritonei</name>
    <dbReference type="NCBI Taxonomy" id="88874"/>
    <lineage>
        <taxon>Bacteria</taxon>
        <taxon>Bacillati</taxon>
        <taxon>Actinomycetota</taxon>
        <taxon>Actinomycetes</taxon>
        <taxon>Propionibacteriales</taxon>
        <taxon>Propionibacteriaceae</taxon>
        <taxon>Luteococcus</taxon>
    </lineage>
</organism>
<name>A0ABW4RT28_9ACTN</name>
<keyword evidence="2" id="KW-0812">Transmembrane</keyword>
<comment type="caution">
    <text evidence="3">The sequence shown here is derived from an EMBL/GenBank/DDBJ whole genome shotgun (WGS) entry which is preliminary data.</text>
</comment>
<gene>
    <name evidence="3" type="ORF">ACFSCS_04255</name>
</gene>